<gene>
    <name evidence="1" type="ORF">SMD44_07624</name>
</gene>
<proteinExistence type="predicted"/>
<accession>A0A1Z1WNW4</accession>
<sequence length="46" mass="4936">MRAFEERHAAGVEFTGAFPVPGKAGGEETAAYSGSDYRRVEFGNGR</sequence>
<protein>
    <submittedName>
        <fullName evidence="1">Uncharacterized protein</fullName>
    </submittedName>
</protein>
<evidence type="ECO:0000313" key="1">
    <source>
        <dbReference type="EMBL" id="ARX88137.1"/>
    </source>
</evidence>
<organism evidence="1 2">
    <name type="scientific">Streptomyces alboflavus</name>
    <dbReference type="NCBI Taxonomy" id="67267"/>
    <lineage>
        <taxon>Bacteria</taxon>
        <taxon>Bacillati</taxon>
        <taxon>Actinomycetota</taxon>
        <taxon>Actinomycetes</taxon>
        <taxon>Kitasatosporales</taxon>
        <taxon>Streptomycetaceae</taxon>
        <taxon>Streptomyces</taxon>
    </lineage>
</organism>
<dbReference type="EMBL" id="CP021748">
    <property type="protein sequence ID" value="ARX88137.1"/>
    <property type="molecule type" value="Genomic_DNA"/>
</dbReference>
<reference evidence="1 2" key="1">
    <citation type="submission" date="2017-05" db="EMBL/GenBank/DDBJ databases">
        <title>Streptomyces alboflavus Genome sequencing and assembly.</title>
        <authorList>
            <person name="Wang Y."/>
            <person name="Du B."/>
            <person name="Ding Y."/>
            <person name="Liu H."/>
            <person name="Hou Q."/>
            <person name="Liu K."/>
            <person name="Wang C."/>
            <person name="Yao L."/>
        </authorList>
    </citation>
    <scope>NUCLEOTIDE SEQUENCE [LARGE SCALE GENOMIC DNA]</scope>
    <source>
        <strain evidence="1 2">MDJK44</strain>
    </source>
</reference>
<evidence type="ECO:0000313" key="2">
    <source>
        <dbReference type="Proteomes" id="UP000195880"/>
    </source>
</evidence>
<dbReference type="AlphaFoldDB" id="A0A1Z1WNW4"/>
<dbReference type="STRING" id="67267.GCA_000716675_04418"/>
<name>A0A1Z1WNW4_9ACTN</name>
<dbReference type="KEGG" id="salf:SMD44_07624"/>
<keyword evidence="2" id="KW-1185">Reference proteome</keyword>
<dbReference type="Proteomes" id="UP000195880">
    <property type="component" value="Chromosome"/>
</dbReference>